<protein>
    <submittedName>
        <fullName evidence="1">Uncharacterized protein</fullName>
    </submittedName>
</protein>
<dbReference type="AlphaFoldDB" id="A0A5N5LDW8"/>
<proteinExistence type="predicted"/>
<evidence type="ECO:0000313" key="1">
    <source>
        <dbReference type="EMBL" id="KAB5540964.1"/>
    </source>
</evidence>
<evidence type="ECO:0000313" key="2">
    <source>
        <dbReference type="Proteomes" id="UP000326939"/>
    </source>
</evidence>
<comment type="caution">
    <text evidence="1">The sequence shown here is derived from an EMBL/GenBank/DDBJ whole genome shotgun (WGS) entry which is preliminary data.</text>
</comment>
<dbReference type="Proteomes" id="UP000326939">
    <property type="component" value="Chromosome 9"/>
</dbReference>
<gene>
    <name evidence="1" type="ORF">DKX38_013938</name>
</gene>
<reference evidence="2" key="1">
    <citation type="journal article" date="2019" name="Gigascience">
        <title>De novo genome assembly of the endangered Acer yangbiense, a plant species with extremely small populations endemic to Yunnan Province, China.</title>
        <authorList>
            <person name="Yang J."/>
            <person name="Wariss H.M."/>
            <person name="Tao L."/>
            <person name="Zhang R."/>
            <person name="Yun Q."/>
            <person name="Hollingsworth P."/>
            <person name="Dao Z."/>
            <person name="Luo G."/>
            <person name="Guo H."/>
            <person name="Ma Y."/>
            <person name="Sun W."/>
        </authorList>
    </citation>
    <scope>NUCLEOTIDE SEQUENCE [LARGE SCALE GENOMIC DNA]</scope>
    <source>
        <strain evidence="2">cv. br00</strain>
    </source>
</reference>
<dbReference type="EMBL" id="VDCV01000009">
    <property type="protein sequence ID" value="KAB5540964.1"/>
    <property type="molecule type" value="Genomic_DNA"/>
</dbReference>
<sequence>MVIALSGNNICEMLQSWWTQTSIYKARGMIRLMLPCLVCWEDWEDRRVSEGTGFNLLGNCNRGFMHHIAFDEIGRMFLGGSGNEDDCFMSSLMTSAAPSIWFLPAFEWWMTHLVTVLTW</sequence>
<name>A0A5N5LDW8_9ROSI</name>
<organism evidence="1 2">
    <name type="scientific">Salix brachista</name>
    <dbReference type="NCBI Taxonomy" id="2182728"/>
    <lineage>
        <taxon>Eukaryota</taxon>
        <taxon>Viridiplantae</taxon>
        <taxon>Streptophyta</taxon>
        <taxon>Embryophyta</taxon>
        <taxon>Tracheophyta</taxon>
        <taxon>Spermatophyta</taxon>
        <taxon>Magnoliopsida</taxon>
        <taxon>eudicotyledons</taxon>
        <taxon>Gunneridae</taxon>
        <taxon>Pentapetalae</taxon>
        <taxon>rosids</taxon>
        <taxon>fabids</taxon>
        <taxon>Malpighiales</taxon>
        <taxon>Salicaceae</taxon>
        <taxon>Saliceae</taxon>
        <taxon>Salix</taxon>
    </lineage>
</organism>
<accession>A0A5N5LDW8</accession>
<keyword evidence="2" id="KW-1185">Reference proteome</keyword>